<dbReference type="InterPro" id="IPR050721">
    <property type="entry name" value="Trk_Ktr_HKT_K-transport"/>
</dbReference>
<dbReference type="PANTHER" id="PTHR43833">
    <property type="entry name" value="POTASSIUM CHANNEL PROTEIN 2-RELATED-RELATED"/>
    <property type="match status" value="1"/>
</dbReference>
<name>A0A426Q4W2_9CORY</name>
<gene>
    <name evidence="2" type="ORF">CXF42_05705</name>
</gene>
<dbReference type="GO" id="GO:0006813">
    <property type="term" value="P:potassium ion transport"/>
    <property type="evidence" value="ECO:0007669"/>
    <property type="project" value="InterPro"/>
</dbReference>
<dbReference type="SUPFAM" id="SSF116726">
    <property type="entry name" value="TrkA C-terminal domain-like"/>
    <property type="match status" value="1"/>
</dbReference>
<dbReference type="Gene3D" id="3.30.70.1450">
    <property type="entry name" value="Regulator of K+ conductance, C-terminal domain"/>
    <property type="match status" value="1"/>
</dbReference>
<evidence type="ECO:0000259" key="1">
    <source>
        <dbReference type="PROSITE" id="PS51201"/>
    </source>
</evidence>
<evidence type="ECO:0000313" key="3">
    <source>
        <dbReference type="Proteomes" id="UP000278422"/>
    </source>
</evidence>
<dbReference type="PROSITE" id="PS51201">
    <property type="entry name" value="RCK_N"/>
    <property type="match status" value="1"/>
</dbReference>
<dbReference type="SUPFAM" id="SSF51735">
    <property type="entry name" value="NAD(P)-binding Rossmann-fold domains"/>
    <property type="match status" value="1"/>
</dbReference>
<organism evidence="2 3">
    <name type="scientific">Corynebacterium bovis</name>
    <dbReference type="NCBI Taxonomy" id="36808"/>
    <lineage>
        <taxon>Bacteria</taxon>
        <taxon>Bacillati</taxon>
        <taxon>Actinomycetota</taxon>
        <taxon>Actinomycetes</taxon>
        <taxon>Mycobacteriales</taxon>
        <taxon>Corynebacteriaceae</taxon>
        <taxon>Corynebacterium</taxon>
    </lineage>
</organism>
<keyword evidence="3" id="KW-1185">Reference proteome</keyword>
<feature type="domain" description="RCK N-terminal" evidence="1">
    <location>
        <begin position="18"/>
        <end position="134"/>
    </location>
</feature>
<evidence type="ECO:0000313" key="2">
    <source>
        <dbReference type="EMBL" id="RRQ04035.1"/>
    </source>
</evidence>
<dbReference type="PANTHER" id="PTHR43833:SF7">
    <property type="entry name" value="KTR SYSTEM POTASSIUM UPTAKE PROTEIN C"/>
    <property type="match status" value="1"/>
</dbReference>
<dbReference type="Proteomes" id="UP000278422">
    <property type="component" value="Unassembled WGS sequence"/>
</dbReference>
<dbReference type="AlphaFoldDB" id="A0A426Q4W2"/>
<sequence>MARSLSNVFSRSESVPDNPAIVILGLGRFGSALAEELSAQGVEVLGLDSNPRLVQECSEFLAEAATADTTDREALKQFGVHEVKSVVLGIGTDLESSILTASHLVDLNVADIWAKADSDAHAKILTQIGVHHVIRPERDTGRRVAHLLFGGFKDYAQFDEDYGMIKVSVPEKLAGSPVDLDDMWERFHVRAVSVRGEDGQWVPIKRRYVLNQEDQIIVAGTPHRLEQFARRHVRSGGA</sequence>
<proteinExistence type="predicted"/>
<accession>A0A426Q4W2</accession>
<protein>
    <submittedName>
        <fullName evidence="2">Potassium transporter</fullName>
    </submittedName>
</protein>
<comment type="caution">
    <text evidence="2">The sequence shown here is derived from an EMBL/GenBank/DDBJ whole genome shotgun (WGS) entry which is preliminary data.</text>
</comment>
<dbReference type="EMBL" id="PQNQ01000012">
    <property type="protein sequence ID" value="RRQ04035.1"/>
    <property type="molecule type" value="Genomic_DNA"/>
</dbReference>
<dbReference type="Pfam" id="PF02254">
    <property type="entry name" value="TrkA_N"/>
    <property type="match status" value="1"/>
</dbReference>
<reference evidence="2 3" key="1">
    <citation type="submission" date="2018-01" db="EMBL/GenBank/DDBJ databases">
        <title>Twenty Corynebacterium bovis Genomes.</title>
        <authorList>
            <person name="Gulvik C.A."/>
        </authorList>
    </citation>
    <scope>NUCLEOTIDE SEQUENCE [LARGE SCALE GENOMIC DNA]</scope>
    <source>
        <strain evidence="2 3">16-2004</strain>
    </source>
</reference>
<dbReference type="InterPro" id="IPR036291">
    <property type="entry name" value="NAD(P)-bd_dom_sf"/>
</dbReference>
<dbReference type="InterPro" id="IPR003148">
    <property type="entry name" value="RCK_N"/>
</dbReference>
<dbReference type="InterPro" id="IPR036721">
    <property type="entry name" value="RCK_C_sf"/>
</dbReference>
<dbReference type="Gene3D" id="3.40.50.720">
    <property type="entry name" value="NAD(P)-binding Rossmann-like Domain"/>
    <property type="match status" value="1"/>
</dbReference>